<protein>
    <recommendedName>
        <fullName evidence="2">3-hydroxyisobutyryl-CoA hydrolase</fullName>
        <ecNumber evidence="2">3.1.2.4</ecNumber>
    </recommendedName>
</protein>
<evidence type="ECO:0000256" key="2">
    <source>
        <dbReference type="ARBA" id="ARBA00011915"/>
    </source>
</evidence>
<dbReference type="GO" id="GO:0003860">
    <property type="term" value="F:3-hydroxyisobutyryl-CoA hydrolase activity"/>
    <property type="evidence" value="ECO:0007669"/>
    <property type="project" value="UniProtKB-EC"/>
</dbReference>
<keyword evidence="5" id="KW-1185">Reference proteome</keyword>
<feature type="domain" description="Enoyl-CoA hydratase/isomerase" evidence="3">
    <location>
        <begin position="1"/>
        <end position="46"/>
    </location>
</feature>
<dbReference type="Pfam" id="PF16113">
    <property type="entry name" value="ECH_2"/>
    <property type="match status" value="1"/>
</dbReference>
<dbReference type="EMBL" id="JAHQIW010003337">
    <property type="protein sequence ID" value="KAJ1358238.1"/>
    <property type="molecule type" value="Genomic_DNA"/>
</dbReference>
<dbReference type="Gene3D" id="3.90.226.10">
    <property type="entry name" value="2-enoyl-CoA Hydratase, Chain A, domain 1"/>
    <property type="match status" value="1"/>
</dbReference>
<comment type="catalytic activity">
    <reaction evidence="1">
        <text>3-hydroxy-2-methylpropanoyl-CoA + H2O = 3-hydroxy-2-methylpropanoate + CoA + H(+)</text>
        <dbReference type="Rhea" id="RHEA:20888"/>
        <dbReference type="ChEBI" id="CHEBI:11805"/>
        <dbReference type="ChEBI" id="CHEBI:15377"/>
        <dbReference type="ChEBI" id="CHEBI:15378"/>
        <dbReference type="ChEBI" id="CHEBI:57287"/>
        <dbReference type="ChEBI" id="CHEBI:57340"/>
        <dbReference type="EC" id="3.1.2.4"/>
    </reaction>
</comment>
<proteinExistence type="predicted"/>
<evidence type="ECO:0000313" key="5">
    <source>
        <dbReference type="Proteomes" id="UP001196413"/>
    </source>
</evidence>
<evidence type="ECO:0000256" key="1">
    <source>
        <dbReference type="ARBA" id="ARBA00001709"/>
    </source>
</evidence>
<organism evidence="4 5">
    <name type="scientific">Parelaphostrongylus tenuis</name>
    <name type="common">Meningeal worm</name>
    <dbReference type="NCBI Taxonomy" id="148309"/>
    <lineage>
        <taxon>Eukaryota</taxon>
        <taxon>Metazoa</taxon>
        <taxon>Ecdysozoa</taxon>
        <taxon>Nematoda</taxon>
        <taxon>Chromadorea</taxon>
        <taxon>Rhabditida</taxon>
        <taxon>Rhabditina</taxon>
        <taxon>Rhabditomorpha</taxon>
        <taxon>Strongyloidea</taxon>
        <taxon>Metastrongylidae</taxon>
        <taxon>Parelaphostrongylus</taxon>
    </lineage>
</organism>
<comment type="caution">
    <text evidence="4">The sequence shown here is derived from an EMBL/GenBank/DDBJ whole genome shotgun (WGS) entry which is preliminary data.</text>
</comment>
<dbReference type="AlphaFoldDB" id="A0AAD5MK86"/>
<sequence>MEYRLSQRFFEDHDIYEGCRANKDRKSKWKPEKLEDVTDAVMERYFAPLGQHDLILGSQ</sequence>
<reference evidence="4" key="1">
    <citation type="submission" date="2021-06" db="EMBL/GenBank/DDBJ databases">
        <title>Parelaphostrongylus tenuis whole genome reference sequence.</title>
        <authorList>
            <person name="Garwood T.J."/>
            <person name="Larsen P.A."/>
            <person name="Fountain-Jones N.M."/>
            <person name="Garbe J.R."/>
            <person name="Macchietto M.G."/>
            <person name="Kania S.A."/>
            <person name="Gerhold R.W."/>
            <person name="Richards J.E."/>
            <person name="Wolf T.M."/>
        </authorList>
    </citation>
    <scope>NUCLEOTIDE SEQUENCE</scope>
    <source>
        <strain evidence="4">MNPRO001-30</strain>
        <tissue evidence="4">Meninges</tissue>
    </source>
</reference>
<name>A0AAD5MK86_PARTN</name>
<dbReference type="InterPro" id="IPR045004">
    <property type="entry name" value="ECH_dom"/>
</dbReference>
<evidence type="ECO:0000259" key="3">
    <source>
        <dbReference type="Pfam" id="PF16113"/>
    </source>
</evidence>
<gene>
    <name evidence="4" type="ORF">KIN20_016617</name>
</gene>
<dbReference type="Proteomes" id="UP001196413">
    <property type="component" value="Unassembled WGS sequence"/>
</dbReference>
<dbReference type="EC" id="3.1.2.4" evidence="2"/>
<accession>A0AAD5MK86</accession>
<evidence type="ECO:0000313" key="4">
    <source>
        <dbReference type="EMBL" id="KAJ1358238.1"/>
    </source>
</evidence>